<evidence type="ECO:0000313" key="1">
    <source>
        <dbReference type="EMBL" id="MBX7274267.1"/>
    </source>
</evidence>
<dbReference type="EMBL" id="JAHHFP010000025">
    <property type="protein sequence ID" value="MBX7274267.1"/>
    <property type="molecule type" value="Genomic_DNA"/>
</dbReference>
<keyword evidence="2" id="KW-1185">Reference proteome</keyword>
<reference evidence="1 2" key="1">
    <citation type="journal article" date="2021" name="Appl. Microbiol. Biotechnol.">
        <title>Biotechnological applications of marine bacteria in bioremediation of environments polluted with hydrocarbons and plastics.</title>
        <authorList>
            <person name="Muriel-Millan L.F."/>
            <person name="Millan-Lopez S."/>
            <person name="Pardo-Lopez L."/>
        </authorList>
    </citation>
    <scope>NUCLEOTIDE SEQUENCE [LARGE SCALE GENOMIC DNA]</scope>
    <source>
        <strain evidence="1 2">GOM4</strain>
    </source>
</reference>
<proteinExistence type="predicted"/>
<organism evidence="1 2">
    <name type="scientific">Stutzerimonas chloritidismutans</name>
    <name type="common">Pseudomonas chloritidismutans</name>
    <dbReference type="NCBI Taxonomy" id="203192"/>
    <lineage>
        <taxon>Bacteria</taxon>
        <taxon>Pseudomonadati</taxon>
        <taxon>Pseudomonadota</taxon>
        <taxon>Gammaproteobacteria</taxon>
        <taxon>Pseudomonadales</taxon>
        <taxon>Pseudomonadaceae</taxon>
        <taxon>Stutzerimonas</taxon>
    </lineage>
</organism>
<dbReference type="Proteomes" id="UP000782475">
    <property type="component" value="Unassembled WGS sequence"/>
</dbReference>
<evidence type="ECO:0000313" key="2">
    <source>
        <dbReference type="Proteomes" id="UP000782475"/>
    </source>
</evidence>
<sequence length="787" mass="85857">MSVSKAAGYTARIEPVMENCIFAHRFWILAGFVVATLFLGLRAMDLRLDASYTKMIPTNHPYIVNYLQHQDDLAGLGNALRVTVSTREGDIFNAHFLARLREIQDELFYIPGVERAWIQSIWAPTVRWTEVTEDGFIGGQVIPEDYDGSAASLDTVRDNLGKSGQIGTLVANDFRSALIYVPLQNTAPESGEPLNYRNLSELLEERIRDKYQDDGIHIRITGFAKLTGDLIEGASIVMLFFMGACVVVFILLLLYSRCLRNSALVLLCALVAVVWQLGLLSLFGIGLDPYSMLVPFLVFAIAVSHGVQLVGSIITDASRGVDRMTASRNSFRTLFYPALTALMSDGIGFVTLVVIDIEVIKGVAYAASIGVATIALTNLALLPVLSSFLGVSKRGIDYHKRMEVGRHPFAHYLAHFTQARYALLAIGASLLLVGWAAYQAQSLQVGDLDEGAPELRPDSRYNLDQKFLTENYSTSTDVFVVMAKTPADGCTSFEALTKLDRLHWEMSNLPGVQAVSSLSGEAQRVIVGMNEGNLRWLGLSRDPAVLNASISRAPEGLFNRDCSLSPVLIYLNDHKAETLNSVVAAVQDFSDRHNSEGVRFLMAAGNAGIEAATNDVIKHAQIVMLVLVYAVVLVCLLTFRSLKAVICIMLPLMMTSLLAQALMALLGFGVKVATLPVISLGVGIGVDYGIYIYARLKERLDAGESLEDAYYAALKASGRAVAFTAITLAICVGSWAFSPIKFQADMGVLLAFMFLWNMLGALLLLPALAWLIGGRRKAVGRWLSVQA</sequence>
<comment type="caution">
    <text evidence="1">The sequence shown here is derived from an EMBL/GenBank/DDBJ whole genome shotgun (WGS) entry which is preliminary data.</text>
</comment>
<accession>A0ACC5VQ00</accession>
<gene>
    <name evidence="1" type="ORF">KJJ99_20990</name>
</gene>
<name>A0ACC5VQ00_STUCH</name>
<protein>
    <submittedName>
        <fullName evidence="1">MMPL family transporter</fullName>
    </submittedName>
</protein>